<keyword evidence="3" id="KW-1185">Reference proteome</keyword>
<evidence type="ECO:0000313" key="2">
    <source>
        <dbReference type="EMBL" id="GIX88574.1"/>
    </source>
</evidence>
<dbReference type="Proteomes" id="UP001054837">
    <property type="component" value="Unassembled WGS sequence"/>
</dbReference>
<dbReference type="AlphaFoldDB" id="A0AAV4NY94"/>
<name>A0AAV4NY94_9ARAC</name>
<evidence type="ECO:0000313" key="3">
    <source>
        <dbReference type="Proteomes" id="UP001054837"/>
    </source>
</evidence>
<accession>A0AAV4NY94</accession>
<proteinExistence type="predicted"/>
<evidence type="ECO:0000256" key="1">
    <source>
        <dbReference type="SAM" id="MobiDB-lite"/>
    </source>
</evidence>
<comment type="caution">
    <text evidence="2">The sequence shown here is derived from an EMBL/GenBank/DDBJ whole genome shotgun (WGS) entry which is preliminary data.</text>
</comment>
<sequence>MPPPGFKLGACGGIYRSLFVSVLICSSRELQPKVTKRAKPIVYIRSHLPENKDVPSCPLWISVPNPRNKLQQLENQSLNVWTQPQALNQAQPSTTPTQLRRS</sequence>
<protein>
    <submittedName>
        <fullName evidence="2">Uncharacterized protein</fullName>
    </submittedName>
</protein>
<gene>
    <name evidence="2" type="ORF">CDAR_308761</name>
</gene>
<feature type="region of interest" description="Disordered" evidence="1">
    <location>
        <begin position="81"/>
        <end position="102"/>
    </location>
</feature>
<reference evidence="2 3" key="1">
    <citation type="submission" date="2021-06" db="EMBL/GenBank/DDBJ databases">
        <title>Caerostris darwini draft genome.</title>
        <authorList>
            <person name="Kono N."/>
            <person name="Arakawa K."/>
        </authorList>
    </citation>
    <scope>NUCLEOTIDE SEQUENCE [LARGE SCALE GENOMIC DNA]</scope>
</reference>
<organism evidence="2 3">
    <name type="scientific">Caerostris darwini</name>
    <dbReference type="NCBI Taxonomy" id="1538125"/>
    <lineage>
        <taxon>Eukaryota</taxon>
        <taxon>Metazoa</taxon>
        <taxon>Ecdysozoa</taxon>
        <taxon>Arthropoda</taxon>
        <taxon>Chelicerata</taxon>
        <taxon>Arachnida</taxon>
        <taxon>Araneae</taxon>
        <taxon>Araneomorphae</taxon>
        <taxon>Entelegynae</taxon>
        <taxon>Araneoidea</taxon>
        <taxon>Araneidae</taxon>
        <taxon>Caerostris</taxon>
    </lineage>
</organism>
<dbReference type="EMBL" id="BPLQ01002086">
    <property type="protein sequence ID" value="GIX88574.1"/>
    <property type="molecule type" value="Genomic_DNA"/>
</dbReference>